<dbReference type="AlphaFoldDB" id="A0A1Y5U0I3"/>
<dbReference type="Pfam" id="PF01212">
    <property type="entry name" value="Beta_elim_lyase"/>
    <property type="match status" value="1"/>
</dbReference>
<evidence type="ECO:0000256" key="1">
    <source>
        <dbReference type="ARBA" id="ARBA00001933"/>
    </source>
</evidence>
<comment type="function">
    <text evidence="5">Catalyzes the cleavage of L-allo-threonine and L-threonine to glycine and acetaldehyde.</text>
</comment>
<dbReference type="PIRSF" id="PIRSF038940">
    <property type="entry name" value="Low_specificity_LTA"/>
    <property type="match status" value="1"/>
</dbReference>
<dbReference type="InterPro" id="IPR015422">
    <property type="entry name" value="PyrdxlP-dep_Trfase_small"/>
</dbReference>
<keyword evidence="5 7" id="KW-0456">Lyase</keyword>
<evidence type="ECO:0000313" key="8">
    <source>
        <dbReference type="Proteomes" id="UP000193200"/>
    </source>
</evidence>
<keyword evidence="8" id="KW-1185">Reference proteome</keyword>
<reference evidence="7 8" key="1">
    <citation type="submission" date="2017-03" db="EMBL/GenBank/DDBJ databases">
        <authorList>
            <person name="Afonso C.L."/>
            <person name="Miller P.J."/>
            <person name="Scott M.A."/>
            <person name="Spackman E."/>
            <person name="Goraichik I."/>
            <person name="Dimitrov K.M."/>
            <person name="Suarez D.L."/>
            <person name="Swayne D.E."/>
        </authorList>
    </citation>
    <scope>NUCLEOTIDE SEQUENCE [LARGE SCALE GENOMIC DNA]</scope>
    <source>
        <strain evidence="7 8">CECT 7691</strain>
    </source>
</reference>
<dbReference type="GO" id="GO:0008732">
    <property type="term" value="F:L-allo-threonine aldolase activity"/>
    <property type="evidence" value="ECO:0007669"/>
    <property type="project" value="RHEA"/>
</dbReference>
<dbReference type="EMBL" id="FWFR01000003">
    <property type="protein sequence ID" value="SLN73078.1"/>
    <property type="molecule type" value="Genomic_DNA"/>
</dbReference>
<dbReference type="InParanoid" id="A0A1Y5U0I3"/>
<dbReference type="PANTHER" id="PTHR48097:SF5">
    <property type="entry name" value="LOW SPECIFICITY L-THREONINE ALDOLASE"/>
    <property type="match status" value="1"/>
</dbReference>
<evidence type="ECO:0000256" key="5">
    <source>
        <dbReference type="PIRNR" id="PIRNR038940"/>
    </source>
</evidence>
<dbReference type="InterPro" id="IPR001597">
    <property type="entry name" value="ArAA_b-elim_lyase/Thr_aldolase"/>
</dbReference>
<evidence type="ECO:0000313" key="7">
    <source>
        <dbReference type="EMBL" id="SLN73078.1"/>
    </source>
</evidence>
<organism evidence="7 8">
    <name type="scientific">Oceanibacterium hippocampi</name>
    <dbReference type="NCBI Taxonomy" id="745714"/>
    <lineage>
        <taxon>Bacteria</taxon>
        <taxon>Pseudomonadati</taxon>
        <taxon>Pseudomonadota</taxon>
        <taxon>Alphaproteobacteria</taxon>
        <taxon>Sneathiellales</taxon>
        <taxon>Sneathiellaceae</taxon>
        <taxon>Oceanibacterium</taxon>
    </lineage>
</organism>
<name>A0A1Y5U0I3_9PROT</name>
<comment type="subunit">
    <text evidence="3">Homotetramer.</text>
</comment>
<dbReference type="InterPro" id="IPR015424">
    <property type="entry name" value="PyrdxlP-dep_Trfase"/>
</dbReference>
<protein>
    <recommendedName>
        <fullName evidence="5">L-threonine aldolase</fullName>
        <ecNumber evidence="5">4.1.2.48</ecNumber>
    </recommendedName>
</protein>
<dbReference type="GO" id="GO:0006567">
    <property type="term" value="P:L-threonine catabolic process"/>
    <property type="evidence" value="ECO:0007669"/>
    <property type="project" value="UniProtKB-UniRule"/>
</dbReference>
<comment type="similarity">
    <text evidence="2 5">Belongs to the threonine aldolase family.</text>
</comment>
<evidence type="ECO:0000256" key="4">
    <source>
        <dbReference type="ARBA" id="ARBA00022898"/>
    </source>
</evidence>
<dbReference type="InterPro" id="IPR026273">
    <property type="entry name" value="Low_specificity_L-TA_bact"/>
</dbReference>
<evidence type="ECO:0000259" key="6">
    <source>
        <dbReference type="Pfam" id="PF01212"/>
    </source>
</evidence>
<dbReference type="InterPro" id="IPR015421">
    <property type="entry name" value="PyrdxlP-dep_Trfase_major"/>
</dbReference>
<proteinExistence type="inferred from homology"/>
<accession>A0A1Y5U0I3</accession>
<dbReference type="Gene3D" id="3.90.1150.10">
    <property type="entry name" value="Aspartate Aminotransferase, domain 1"/>
    <property type="match status" value="1"/>
</dbReference>
<dbReference type="Gene3D" id="3.40.640.10">
    <property type="entry name" value="Type I PLP-dependent aspartate aminotransferase-like (Major domain)"/>
    <property type="match status" value="1"/>
</dbReference>
<comment type="catalytic activity">
    <reaction evidence="5">
        <text>L-allo-threonine = acetaldehyde + glycine</text>
        <dbReference type="Rhea" id="RHEA:26209"/>
        <dbReference type="ChEBI" id="CHEBI:15343"/>
        <dbReference type="ChEBI" id="CHEBI:57305"/>
        <dbReference type="ChEBI" id="CHEBI:58585"/>
        <dbReference type="EC" id="4.1.2.48"/>
    </reaction>
</comment>
<evidence type="ECO:0000256" key="3">
    <source>
        <dbReference type="ARBA" id="ARBA00011881"/>
    </source>
</evidence>
<comment type="cofactor">
    <cofactor evidence="1 5">
        <name>pyridoxal 5'-phosphate</name>
        <dbReference type="ChEBI" id="CHEBI:597326"/>
    </cofactor>
</comment>
<dbReference type="OrthoDB" id="9774495at2"/>
<feature type="domain" description="Aromatic amino acid beta-eliminating lyase/threonine aldolase" evidence="6">
    <location>
        <begin position="3"/>
        <end position="291"/>
    </location>
</feature>
<dbReference type="FunCoup" id="A0A1Y5U0I3">
    <property type="interactions" value="468"/>
</dbReference>
<dbReference type="PANTHER" id="PTHR48097">
    <property type="entry name" value="L-THREONINE ALDOLASE-RELATED"/>
    <property type="match status" value="1"/>
</dbReference>
<keyword evidence="4 5" id="KW-0663">Pyridoxal phosphate</keyword>
<sequence>MNFASDNTAPVCPEIMEALARANHGNAMGYGDDEETQAFSRLCSELFEREVLAFPVGTGGVANALALSVLVPPYGAIYCQEDAHIDVDECGGPEFFTGGAKIVPLPSPRGKLDPAALAARIANAGAGVVHHVQPAAVSITQATELGTVYSADEIAAIAGVAKAAGLPLHMDGARFANAVAAQNCSAADLTWKAGVDVLSFGATKNGAMAAEAVIFFDPGKAGDFAFRRKRAGQLYSKMRYISAQLRAYVTDDLWLRNARHANAMAARLADGLGAIPGVELLQPVEANELFLAMPGPVIAGLQADGFRFYVMGTAEAPVVRLVTAWNSEAESVAALIASARAHAGVQA</sequence>
<dbReference type="Proteomes" id="UP000193200">
    <property type="component" value="Unassembled WGS sequence"/>
</dbReference>
<evidence type="ECO:0000256" key="2">
    <source>
        <dbReference type="ARBA" id="ARBA00006966"/>
    </source>
</evidence>
<dbReference type="SUPFAM" id="SSF53383">
    <property type="entry name" value="PLP-dependent transferases"/>
    <property type="match status" value="1"/>
</dbReference>
<dbReference type="RefSeq" id="WP_085884896.1">
    <property type="nucleotide sequence ID" value="NZ_FWFR01000003.1"/>
</dbReference>
<comment type="catalytic activity">
    <reaction evidence="5">
        <text>L-threonine = acetaldehyde + glycine</text>
        <dbReference type="Rhea" id="RHEA:19625"/>
        <dbReference type="ChEBI" id="CHEBI:15343"/>
        <dbReference type="ChEBI" id="CHEBI:57305"/>
        <dbReference type="ChEBI" id="CHEBI:57926"/>
        <dbReference type="EC" id="4.1.2.48"/>
    </reaction>
</comment>
<dbReference type="EC" id="4.1.2.48" evidence="5"/>
<gene>
    <name evidence="7" type="primary">ltaE</name>
    <name evidence="7" type="ORF">OCH7691_03563</name>
</gene>